<dbReference type="STRING" id="1914305.BLW93_05275"/>
<dbReference type="GO" id="GO:0016020">
    <property type="term" value="C:membrane"/>
    <property type="evidence" value="ECO:0007669"/>
    <property type="project" value="InterPro"/>
</dbReference>
<protein>
    <recommendedName>
        <fullName evidence="4">Succinate dehydrogenase</fullName>
    </recommendedName>
</protein>
<gene>
    <name evidence="2" type="ORF">BLW93_05275</name>
</gene>
<keyword evidence="1" id="KW-1133">Transmembrane helix</keyword>
<sequence length="99" mass="11366">MRAEKFFYSLHMITAIIIPVFVLIHLLVMHTPFSFAYALYPSCPYAFCLFVTAMVYHGMYGIRGWFVEKMGQIKIADIAFVIIGVFLCILLNGSILGYW</sequence>
<comment type="caution">
    <text evidence="2">The sequence shown here is derived from an EMBL/GenBank/DDBJ whole genome shotgun (WGS) entry which is preliminary data.</text>
</comment>
<keyword evidence="1" id="KW-0812">Transmembrane</keyword>
<dbReference type="SUPFAM" id="SSF81343">
    <property type="entry name" value="Fumarate reductase respiratory complex transmembrane subunits"/>
    <property type="match status" value="1"/>
</dbReference>
<evidence type="ECO:0008006" key="4">
    <source>
        <dbReference type="Google" id="ProtNLM"/>
    </source>
</evidence>
<dbReference type="Proteomes" id="UP000187408">
    <property type="component" value="Unassembled WGS sequence"/>
</dbReference>
<dbReference type="OrthoDB" id="14647at2"/>
<keyword evidence="3" id="KW-1185">Reference proteome</keyword>
<feature type="transmembrane region" description="Helical" evidence="1">
    <location>
        <begin position="78"/>
        <end position="98"/>
    </location>
</feature>
<name>A0A1R1MKS1_9BACT</name>
<dbReference type="InterPro" id="IPR034804">
    <property type="entry name" value="SQR/QFR_C/D"/>
</dbReference>
<feature type="transmembrane region" description="Helical" evidence="1">
    <location>
        <begin position="34"/>
        <end position="57"/>
    </location>
</feature>
<feature type="transmembrane region" description="Helical" evidence="1">
    <location>
        <begin position="7"/>
        <end position="28"/>
    </location>
</feature>
<evidence type="ECO:0000313" key="3">
    <source>
        <dbReference type="Proteomes" id="UP000187408"/>
    </source>
</evidence>
<evidence type="ECO:0000313" key="2">
    <source>
        <dbReference type="EMBL" id="OMH40405.1"/>
    </source>
</evidence>
<proteinExistence type="predicted"/>
<reference evidence="2 3" key="1">
    <citation type="submission" date="2016-10" db="EMBL/GenBank/DDBJ databases">
        <title>Genome sequence of a sulfur-reducing bacterium Desulfurobacterium indicum K6013.</title>
        <authorList>
            <person name="Cao J."/>
            <person name="Shao Z."/>
            <person name="Alain K."/>
            <person name="Jebbar M."/>
        </authorList>
    </citation>
    <scope>NUCLEOTIDE SEQUENCE [LARGE SCALE GENOMIC DNA]</scope>
    <source>
        <strain evidence="2 3">K6013</strain>
    </source>
</reference>
<accession>A0A1R1MKS1</accession>
<evidence type="ECO:0000256" key="1">
    <source>
        <dbReference type="SAM" id="Phobius"/>
    </source>
</evidence>
<dbReference type="EMBL" id="MOEN01000017">
    <property type="protein sequence ID" value="OMH40405.1"/>
    <property type="molecule type" value="Genomic_DNA"/>
</dbReference>
<organism evidence="2 3">
    <name type="scientific">Desulfurobacterium indicum</name>
    <dbReference type="NCBI Taxonomy" id="1914305"/>
    <lineage>
        <taxon>Bacteria</taxon>
        <taxon>Pseudomonadati</taxon>
        <taxon>Aquificota</taxon>
        <taxon>Aquificia</taxon>
        <taxon>Desulfurobacteriales</taxon>
        <taxon>Desulfurobacteriaceae</taxon>
        <taxon>Desulfurobacterium</taxon>
    </lineage>
</organism>
<keyword evidence="1" id="KW-0472">Membrane</keyword>
<dbReference type="RefSeq" id="WP_076713061.1">
    <property type="nucleotide sequence ID" value="NZ_MOEN01000017.1"/>
</dbReference>
<dbReference type="AlphaFoldDB" id="A0A1R1MKS1"/>